<feature type="region of interest" description="Disordered" evidence="11">
    <location>
        <begin position="489"/>
        <end position="513"/>
    </location>
</feature>
<feature type="binding site" evidence="9">
    <location>
        <position position="375"/>
    </location>
    <ligand>
        <name>FAD</name>
        <dbReference type="ChEBI" id="CHEBI:57692"/>
    </ligand>
</feature>
<keyword evidence="4" id="KW-0285">Flavoprotein</keyword>
<accession>C0W886</accession>
<dbReference type="HOGENOM" id="CLU_024722_4_0_11"/>
<feature type="binding site" evidence="10">
    <location>
        <begin position="209"/>
        <end position="210"/>
    </location>
    <ligand>
        <name>NADP(+)</name>
        <dbReference type="ChEBI" id="CHEBI:58349"/>
    </ligand>
</feature>
<dbReference type="Gene3D" id="3.50.50.60">
    <property type="entry name" value="FAD/NAD(P)-binding domain"/>
    <property type="match status" value="1"/>
</dbReference>
<reference evidence="13 14" key="1">
    <citation type="submission" date="2009-01" db="EMBL/GenBank/DDBJ databases">
        <authorList>
            <person name="Qin X."/>
            <person name="Bachman B."/>
            <person name="Battles P."/>
            <person name="Bell A."/>
            <person name="Bess C."/>
            <person name="Bickham C."/>
            <person name="Chaboub L."/>
            <person name="Chen D."/>
            <person name="Coyle M."/>
            <person name="Deiros D.R."/>
            <person name="Dinh H."/>
            <person name="Forbes L."/>
            <person name="Fowler G."/>
            <person name="Francisco L."/>
            <person name="Fu Q."/>
            <person name="Gubbala S."/>
            <person name="Hale W."/>
            <person name="Han Y."/>
            <person name="Hemphill L."/>
            <person name="Highlander S.K."/>
            <person name="Hirani K."/>
            <person name="Hogues M."/>
            <person name="Jackson L."/>
            <person name="Jakkamsetti A."/>
            <person name="Javaid M."/>
            <person name="Jiang H."/>
            <person name="Korchina V."/>
            <person name="Kovar C."/>
            <person name="Lara F."/>
            <person name="Lee S."/>
            <person name="Mata R."/>
            <person name="Mathew T."/>
            <person name="Moen C."/>
            <person name="Morales K."/>
            <person name="Munidasa M."/>
            <person name="Nazareth L."/>
            <person name="Ngo R."/>
            <person name="Nguyen L."/>
            <person name="Okwuonu G."/>
            <person name="Ongeri F."/>
            <person name="Patil S."/>
            <person name="Petrosino J."/>
            <person name="Pham C."/>
            <person name="Pham P."/>
            <person name="Pu L.-L."/>
            <person name="Puazo M."/>
            <person name="Raj R."/>
            <person name="Reid J."/>
            <person name="Rouhana J."/>
            <person name="Saada N."/>
            <person name="Shang Y."/>
            <person name="Simmons D."/>
            <person name="Thornton R."/>
            <person name="Warren J."/>
            <person name="Weissenberger G."/>
            <person name="Zhang J."/>
            <person name="Zhang L."/>
            <person name="Zhou C."/>
            <person name="Zhu D."/>
            <person name="Muzny D."/>
            <person name="Worley K."/>
            <person name="Gibbs R."/>
        </authorList>
    </citation>
    <scope>NUCLEOTIDE SEQUENCE [LARGE SCALE GENOMIC DNA]</scope>
    <source>
        <strain evidence="13 14">DSM 15434</strain>
    </source>
</reference>
<evidence type="ECO:0000256" key="10">
    <source>
        <dbReference type="PIRSR" id="PIRSR000362-2"/>
    </source>
</evidence>
<dbReference type="InterPro" id="IPR023753">
    <property type="entry name" value="FAD/NAD-binding_dom"/>
</dbReference>
<comment type="cofactor">
    <cofactor evidence="1 9">
        <name>FAD</name>
        <dbReference type="ChEBI" id="CHEBI:57692"/>
    </cofactor>
</comment>
<evidence type="ECO:0000256" key="7">
    <source>
        <dbReference type="ARBA" id="ARBA00023002"/>
    </source>
</evidence>
<feature type="binding site" evidence="10">
    <location>
        <position position="382"/>
    </location>
    <ligand>
        <name>NADP(+)</name>
        <dbReference type="ChEBI" id="CHEBI:58349"/>
    </ligand>
</feature>
<dbReference type="Pfam" id="PF07992">
    <property type="entry name" value="Pyr_redox_2"/>
    <property type="match status" value="1"/>
</dbReference>
<dbReference type="InterPro" id="IPR055275">
    <property type="entry name" value="Ferredox_Rdtase"/>
</dbReference>
<keyword evidence="7" id="KW-0560">Oxidoreductase</keyword>
<keyword evidence="14" id="KW-1185">Reference proteome</keyword>
<dbReference type="SUPFAM" id="SSF51971">
    <property type="entry name" value="Nucleotide-binding domain"/>
    <property type="match status" value="1"/>
</dbReference>
<sequence length="513" mass="55920">MPARFVPEVRNQVTVSTRPLSVAVIGAGPAGIYASDILSKSGLDVSIDLFERLPAPYGLVRYGVAPDHPRIKQIIVALYKILQRGDIRLIGNVEVGRDISVTELHEHYDALIFSTGADTDAPLDIPGIDAPESYGGADFVSWYDAHPDHPRTWDLSAREVAVIGVGNVGLDIARVLAKHPEDLMTTEIPANVAEVLKTSPVTDVHVFGRRGPAQVKFTPLELRELGKQPDVDVTVDEEDFEYDAGSEEALRSSNQQRQVVKALEGYAMQEPEDLTASRTIHIHLFQAPHEVLLDEDGHVRGLRTERTRLNGDGTVSGTGEYRDWPAQAVYRAVGYAGSPIEGLPFDQARHVIPNEGGRVIGEDGNPLTGVYATGWIRRGPVGLIGSTKSDAQETISHLVEDAHAGLLHATTDDESQVGHDALLALLEGRQVPYTTWEGWELLDAYERELGQAYGEVEVTGGALKPRERVKVVSREAMTAISRQEQVPCDLIGQPDPSRVPERVAHRLSEGSQG</sequence>
<evidence type="ECO:0000256" key="2">
    <source>
        <dbReference type="ARBA" id="ARBA00008312"/>
    </source>
</evidence>
<comment type="catalytic activity">
    <reaction evidence="8">
        <text>2 reduced [2Fe-2S]-[ferredoxin] + NADP(+) + H(+) = 2 oxidized [2Fe-2S]-[ferredoxin] + NADPH</text>
        <dbReference type="Rhea" id="RHEA:20125"/>
        <dbReference type="Rhea" id="RHEA-COMP:10000"/>
        <dbReference type="Rhea" id="RHEA-COMP:10001"/>
        <dbReference type="ChEBI" id="CHEBI:15378"/>
        <dbReference type="ChEBI" id="CHEBI:33737"/>
        <dbReference type="ChEBI" id="CHEBI:33738"/>
        <dbReference type="ChEBI" id="CHEBI:57783"/>
        <dbReference type="ChEBI" id="CHEBI:58349"/>
        <dbReference type="EC" id="1.18.1.2"/>
    </reaction>
</comment>
<proteinExistence type="inferred from homology"/>
<dbReference type="Proteomes" id="UP000004778">
    <property type="component" value="Unassembled WGS sequence"/>
</dbReference>
<feature type="binding site" evidence="10">
    <location>
        <position position="221"/>
    </location>
    <ligand>
        <name>NADP(+)</name>
        <dbReference type="ChEBI" id="CHEBI:58349"/>
    </ligand>
</feature>
<feature type="binding site" evidence="9">
    <location>
        <position position="30"/>
    </location>
    <ligand>
        <name>FAD</name>
        <dbReference type="ChEBI" id="CHEBI:57692"/>
    </ligand>
</feature>
<evidence type="ECO:0000256" key="3">
    <source>
        <dbReference type="ARBA" id="ARBA00013223"/>
    </source>
</evidence>
<evidence type="ECO:0000256" key="4">
    <source>
        <dbReference type="ARBA" id="ARBA00022630"/>
    </source>
</evidence>
<feature type="binding site" evidence="9">
    <location>
        <position position="95"/>
    </location>
    <ligand>
        <name>FAD</name>
        <dbReference type="ChEBI" id="CHEBI:57692"/>
    </ligand>
</feature>
<dbReference type="PANTHER" id="PTHR48467:SF1">
    <property type="entry name" value="GLUTAMATE SYNTHASE 1 [NADH], CHLOROPLASTIC-LIKE"/>
    <property type="match status" value="1"/>
</dbReference>
<dbReference type="InterPro" id="IPR021163">
    <property type="entry name" value="Ferredox_Rdtase_adrenod"/>
</dbReference>
<feature type="binding site" evidence="9">
    <location>
        <begin position="382"/>
        <end position="384"/>
    </location>
    <ligand>
        <name>FAD</name>
        <dbReference type="ChEBI" id="CHEBI:57692"/>
    </ligand>
</feature>
<dbReference type="GO" id="GO:0004324">
    <property type="term" value="F:ferredoxin-NADP+ reductase activity"/>
    <property type="evidence" value="ECO:0007669"/>
    <property type="project" value="UniProtKB-EC"/>
</dbReference>
<feature type="compositionally biased region" description="Basic and acidic residues" evidence="11">
    <location>
        <begin position="498"/>
        <end position="513"/>
    </location>
</feature>
<dbReference type="eggNOG" id="COG0493">
    <property type="taxonomic scope" value="Bacteria"/>
</dbReference>
<evidence type="ECO:0000256" key="5">
    <source>
        <dbReference type="ARBA" id="ARBA00022827"/>
    </source>
</evidence>
<dbReference type="PIRSF" id="PIRSF000362">
    <property type="entry name" value="FNR"/>
    <property type="match status" value="1"/>
</dbReference>
<evidence type="ECO:0000256" key="9">
    <source>
        <dbReference type="PIRSR" id="PIRSR000362-1"/>
    </source>
</evidence>
<evidence type="ECO:0000256" key="6">
    <source>
        <dbReference type="ARBA" id="ARBA00022857"/>
    </source>
</evidence>
<name>C0W886_9ACTO</name>
<feature type="binding site" evidence="9">
    <location>
        <position position="51"/>
    </location>
    <ligand>
        <name>FAD</name>
        <dbReference type="ChEBI" id="CHEBI:57692"/>
    </ligand>
</feature>
<dbReference type="EC" id="1.18.1.2" evidence="3"/>
<dbReference type="STRING" id="103621.GCA_001067145_01902"/>
<dbReference type="PRINTS" id="PR00419">
    <property type="entry name" value="ADXRDTASE"/>
</dbReference>
<comment type="similarity">
    <text evidence="2">Belongs to the ferredoxin--NADP reductase type 1 family.</text>
</comment>
<dbReference type="Gene3D" id="3.40.50.720">
    <property type="entry name" value="NAD(P)-binding Rossmann-like Domain"/>
    <property type="match status" value="1"/>
</dbReference>
<gene>
    <name evidence="13" type="ORF">HMPREF0058_2080</name>
</gene>
<evidence type="ECO:0000313" key="13">
    <source>
        <dbReference type="EMBL" id="EEH65057.1"/>
    </source>
</evidence>
<dbReference type="EMBL" id="ACFH01000191">
    <property type="protein sequence ID" value="EEH65057.1"/>
    <property type="molecule type" value="Genomic_DNA"/>
</dbReference>
<dbReference type="AlphaFoldDB" id="C0W886"/>
<keyword evidence="6 10" id="KW-0521">NADP</keyword>
<keyword evidence="5 9" id="KW-0274">FAD</keyword>
<dbReference type="PANTHER" id="PTHR48467">
    <property type="entry name" value="GLUTAMATE SYNTHASE 1 [NADH], CHLOROPLASTIC-LIKE"/>
    <property type="match status" value="1"/>
</dbReference>
<evidence type="ECO:0000256" key="11">
    <source>
        <dbReference type="SAM" id="MobiDB-lite"/>
    </source>
</evidence>
<organism evidence="13 14">
    <name type="scientific">Actinomyces urogenitalis DSM 15434</name>
    <dbReference type="NCBI Taxonomy" id="525246"/>
    <lineage>
        <taxon>Bacteria</taxon>
        <taxon>Bacillati</taxon>
        <taxon>Actinomycetota</taxon>
        <taxon>Actinomycetes</taxon>
        <taxon>Actinomycetales</taxon>
        <taxon>Actinomycetaceae</taxon>
        <taxon>Actinomyces</taxon>
    </lineage>
</organism>
<evidence type="ECO:0000256" key="8">
    <source>
        <dbReference type="ARBA" id="ARBA00047776"/>
    </source>
</evidence>
<dbReference type="InterPro" id="IPR036188">
    <property type="entry name" value="FAD/NAD-bd_sf"/>
</dbReference>
<evidence type="ECO:0000256" key="1">
    <source>
        <dbReference type="ARBA" id="ARBA00001974"/>
    </source>
</evidence>
<evidence type="ECO:0000259" key="12">
    <source>
        <dbReference type="Pfam" id="PF07992"/>
    </source>
</evidence>
<feature type="binding site" evidence="9">
    <location>
        <position position="59"/>
    </location>
    <ligand>
        <name>FAD</name>
        <dbReference type="ChEBI" id="CHEBI:57692"/>
    </ligand>
</feature>
<comment type="caution">
    <text evidence="13">The sequence shown here is derived from an EMBL/GenBank/DDBJ whole genome shotgun (WGS) entry which is preliminary data.</text>
</comment>
<feature type="domain" description="FAD/NAD(P)-binding" evidence="12">
    <location>
        <begin position="21"/>
        <end position="180"/>
    </location>
</feature>
<protein>
    <recommendedName>
        <fullName evidence="3">ferredoxin--NADP(+) reductase</fullName>
        <ecNumber evidence="3">1.18.1.2</ecNumber>
    </recommendedName>
</protein>
<evidence type="ECO:0000313" key="14">
    <source>
        <dbReference type="Proteomes" id="UP000004778"/>
    </source>
</evidence>